<evidence type="ECO:0000313" key="2">
    <source>
        <dbReference type="EMBL" id="VVP13790.1"/>
    </source>
</evidence>
<feature type="chain" id="PRO_5044823359" evidence="1">
    <location>
        <begin position="20"/>
        <end position="149"/>
    </location>
</feature>
<keyword evidence="1" id="KW-0732">Signal</keyword>
<protein>
    <submittedName>
        <fullName evidence="2">Uncharacterized protein</fullName>
    </submittedName>
</protein>
<feature type="signal peptide" evidence="1">
    <location>
        <begin position="1"/>
        <end position="19"/>
    </location>
</feature>
<dbReference type="Proteomes" id="UP000325779">
    <property type="component" value="Unassembled WGS sequence"/>
</dbReference>
<organism evidence="2 3">
    <name type="scientific">Pseudomonas fluorescens</name>
    <dbReference type="NCBI Taxonomy" id="294"/>
    <lineage>
        <taxon>Bacteria</taxon>
        <taxon>Pseudomonadati</taxon>
        <taxon>Pseudomonadota</taxon>
        <taxon>Gammaproteobacteria</taxon>
        <taxon>Pseudomonadales</taxon>
        <taxon>Pseudomonadaceae</taxon>
        <taxon>Pseudomonas</taxon>
    </lineage>
</organism>
<dbReference type="EMBL" id="CABVIJ010000015">
    <property type="protein sequence ID" value="VVP13790.1"/>
    <property type="molecule type" value="Genomic_DNA"/>
</dbReference>
<proteinExistence type="predicted"/>
<dbReference type="RefSeq" id="WP_150594793.1">
    <property type="nucleotide sequence ID" value="NZ_CABVIJ010000015.1"/>
</dbReference>
<evidence type="ECO:0000256" key="1">
    <source>
        <dbReference type="SAM" id="SignalP"/>
    </source>
</evidence>
<sequence length="149" mass="15862">MRKLFAFALASALSFSAQANEWRQFTSTMYVLDPAGEQPLLAMASLFQGEHVVMNLVDLSGAFCEKGENSNPRPAGPFQINGTNVKFVQACLGGKRVLSPETEKGKAFLANAILGGPATVVIEGGDVVKFSSENFESAKKAMLDTNSAL</sequence>
<comment type="caution">
    <text evidence="2">The sequence shown here is derived from an EMBL/GenBank/DDBJ whole genome shotgun (WGS) entry which is preliminary data.</text>
</comment>
<name>A0ABD7VIH6_PSEFL</name>
<evidence type="ECO:0000313" key="3">
    <source>
        <dbReference type="Proteomes" id="UP000325779"/>
    </source>
</evidence>
<dbReference type="AlphaFoldDB" id="A0ABD7VIH6"/>
<accession>A0ABD7VIH6</accession>
<reference evidence="2 3" key="1">
    <citation type="submission" date="2019-09" db="EMBL/GenBank/DDBJ databases">
        <authorList>
            <person name="Chandra G."/>
            <person name="Truman W A."/>
        </authorList>
    </citation>
    <scope>NUCLEOTIDE SEQUENCE [LARGE SCALE GENOMIC DNA]</scope>
    <source>
        <strain evidence="2">PS732</strain>
    </source>
</reference>
<gene>
    <name evidence="2" type="ORF">PS732_03513</name>
</gene>